<dbReference type="EMBL" id="FXAU01000002">
    <property type="protein sequence ID" value="SMG19924.1"/>
    <property type="molecule type" value="Genomic_DNA"/>
</dbReference>
<dbReference type="Pfam" id="PF13304">
    <property type="entry name" value="AAA_21"/>
    <property type="match status" value="1"/>
</dbReference>
<evidence type="ECO:0000313" key="2">
    <source>
        <dbReference type="EMBL" id="SMG19924.1"/>
    </source>
</evidence>
<proteinExistence type="predicted"/>
<sequence>MEIRYIWIAEYRSIIENLNVNFHHKGEHSFNYSNGTLELVNNIPSALSFGDKIKGITAIAGKNGSGKSSICEVILNAAATYVNGGWGWNHKFEGIVCYGKRIFYSNGIQLNNEDQLKQNGYELKAFDESPFEKLPVDWRHEFHKGSFIYYSNVLDWRSDIDLTNLINISTQYLLGNDYRTGTSKVPNFRRRDNVPDVLNSYYNGQGYRNTKFYLQFSEIIPGGAPTVLMLKSNYSELNKFLNFRSIGEYEQYKSFDSLERDIIAGIQNFDGPIKPGQNSIETNVAMAKEGMMNLYRFNLLMVQAINQQQFPDIDRATNFALGITDDFDLFANPEDAKLLIETHQQLVANGNIAEVFSPYYLHDQYPDFNWKFFIIEHLWIDNTDENRSLLKLFMSLEDSILRYDQPYVKRISDYSLHPWTSTGESSYYLFFSRLYDTITRLDIGHDDRTDLVLFIDEGEVGFHPAWKKKYLKWVIDFLNGPYNKYNFQIILTTHSPYILSDLSSDHTILLKRDDGNKTEIVPSKDYRTFGANINELLADAFFLTDGQIGEFAKHEIQKVINNLNQWRQIKDQLPAGQNLVIEAGQKDKCRGIIDLIGDVIVRNKLVEMYMELFEEEGIVDNEISFLESRLKQLKERKQR</sequence>
<dbReference type="OrthoDB" id="997844at2"/>
<accession>A0A1X7IXT3</accession>
<reference evidence="2 3" key="1">
    <citation type="submission" date="2017-04" db="EMBL/GenBank/DDBJ databases">
        <authorList>
            <person name="Afonso C.L."/>
            <person name="Miller P.J."/>
            <person name="Scott M.A."/>
            <person name="Spackman E."/>
            <person name="Goraichik I."/>
            <person name="Dimitrov K.M."/>
            <person name="Suarez D.L."/>
            <person name="Swayne D.E."/>
        </authorList>
    </citation>
    <scope>NUCLEOTIDE SEQUENCE [LARGE SCALE GENOMIC DNA]</scope>
    <source>
        <strain evidence="2 3">DSM 22418</strain>
    </source>
</reference>
<dbReference type="RefSeq" id="WP_085472054.1">
    <property type="nucleotide sequence ID" value="NZ_FXAU01000002.1"/>
</dbReference>
<feature type="domain" description="ATPase AAA-type core" evidence="1">
    <location>
        <begin position="421"/>
        <end position="500"/>
    </location>
</feature>
<gene>
    <name evidence="2" type="ORF">SAMN05660862_1183</name>
</gene>
<dbReference type="InterPro" id="IPR027417">
    <property type="entry name" value="P-loop_NTPase"/>
</dbReference>
<protein>
    <submittedName>
        <fullName evidence="2">AAA domain-containing protein, putative AbiEii toxin, Type IV TA system</fullName>
    </submittedName>
</protein>
<organism evidence="2 3">
    <name type="scientific">Sphingobacterium psychroaquaticum</name>
    <dbReference type="NCBI Taxonomy" id="561061"/>
    <lineage>
        <taxon>Bacteria</taxon>
        <taxon>Pseudomonadati</taxon>
        <taxon>Bacteroidota</taxon>
        <taxon>Sphingobacteriia</taxon>
        <taxon>Sphingobacteriales</taxon>
        <taxon>Sphingobacteriaceae</taxon>
        <taxon>Sphingobacterium</taxon>
    </lineage>
</organism>
<dbReference type="InterPro" id="IPR051396">
    <property type="entry name" value="Bact_Antivir_Def_Nuclease"/>
</dbReference>
<dbReference type="SUPFAM" id="SSF52540">
    <property type="entry name" value="P-loop containing nucleoside triphosphate hydrolases"/>
    <property type="match status" value="1"/>
</dbReference>
<dbReference type="GO" id="GO:0016887">
    <property type="term" value="F:ATP hydrolysis activity"/>
    <property type="evidence" value="ECO:0007669"/>
    <property type="project" value="InterPro"/>
</dbReference>
<name>A0A1X7IXT3_9SPHI</name>
<dbReference type="PANTHER" id="PTHR43581:SF4">
    <property type="entry name" value="ATP_GTP PHOSPHATASE"/>
    <property type="match status" value="1"/>
</dbReference>
<dbReference type="PANTHER" id="PTHR43581">
    <property type="entry name" value="ATP/GTP PHOSPHATASE"/>
    <property type="match status" value="1"/>
</dbReference>
<evidence type="ECO:0000313" key="3">
    <source>
        <dbReference type="Proteomes" id="UP000192980"/>
    </source>
</evidence>
<dbReference type="STRING" id="561061.SAMN05660862_1183"/>
<dbReference type="Gene3D" id="3.40.50.300">
    <property type="entry name" value="P-loop containing nucleotide triphosphate hydrolases"/>
    <property type="match status" value="2"/>
</dbReference>
<dbReference type="GO" id="GO:0005524">
    <property type="term" value="F:ATP binding"/>
    <property type="evidence" value="ECO:0007669"/>
    <property type="project" value="InterPro"/>
</dbReference>
<dbReference type="AlphaFoldDB" id="A0A1X7IXT3"/>
<dbReference type="Proteomes" id="UP000192980">
    <property type="component" value="Unassembled WGS sequence"/>
</dbReference>
<dbReference type="InterPro" id="IPR003959">
    <property type="entry name" value="ATPase_AAA_core"/>
</dbReference>
<keyword evidence="3" id="KW-1185">Reference proteome</keyword>
<evidence type="ECO:0000259" key="1">
    <source>
        <dbReference type="Pfam" id="PF13304"/>
    </source>
</evidence>